<proteinExistence type="predicted"/>
<comment type="caution">
    <text evidence="1">The sequence shown here is derived from an EMBL/GenBank/DDBJ whole genome shotgun (WGS) entry which is preliminary data.</text>
</comment>
<sequence>MNRKQKVILSLLKEIDEICRKNNIEYYLSPRLTLCAVEGLPFPQNPYFGVVLMKTAEMERFRQAVENDPREKRALESMKTHKYFPGFYLRYENTDTVCLNLDCPREYAYPGLGITIYPLRANGDSGMKKRWSTFEEKGWLENIDQPADEKGFKTFCSKMLIKLRCQLTGRQWTARKIYEDLCRSQQDPAASKYSLKRKKQVTVYPAKLFEKTQTVELEGEKFQVPKNIKKYLTISYGSGYRQIREPKYSVPGQSIISARVSYAELWKEWGSFDRFVKERLKSVRKVRKSRKMKDYFEESWDYVEFCGKRMNLGISYERKKDYILNLYKNEDYVTLEKVFRPYFKMMQKSLEKGEIFAEDEEILDIYIDVLEKTGKTEQKEKIGILI</sequence>
<evidence type="ECO:0008006" key="3">
    <source>
        <dbReference type="Google" id="ProtNLM"/>
    </source>
</evidence>
<name>A0A844GFS0_9FIRM</name>
<dbReference type="Proteomes" id="UP000437824">
    <property type="component" value="Unassembled WGS sequence"/>
</dbReference>
<evidence type="ECO:0000313" key="1">
    <source>
        <dbReference type="EMBL" id="MTD60916.1"/>
    </source>
</evidence>
<accession>A0A844GFS0</accession>
<dbReference type="EMBL" id="WMBC01000004">
    <property type="protein sequence ID" value="MTD60916.1"/>
    <property type="molecule type" value="Genomic_DNA"/>
</dbReference>
<reference evidence="1 2" key="1">
    <citation type="submission" date="2019-11" db="EMBL/GenBank/DDBJ databases">
        <title>Draft genome sequence of Blautia luti DSM 14534T, isolated from human stool.</title>
        <authorList>
            <person name="Ortiz R."/>
            <person name="Melis-Arcos F."/>
            <person name="Covarrubias P."/>
            <person name="Cardenas J.P."/>
            <person name="Perez-Donoso J."/>
            <person name="Almonacid D."/>
        </authorList>
    </citation>
    <scope>NUCLEOTIDE SEQUENCE [LARGE SCALE GENOMIC DNA]</scope>
    <source>
        <strain evidence="1 2">DSM 14534</strain>
    </source>
</reference>
<dbReference type="RefSeq" id="WP_154780082.1">
    <property type="nucleotide sequence ID" value="NZ_WMBC01000004.1"/>
</dbReference>
<protein>
    <recommendedName>
        <fullName evidence="3">LPS biosynthesis protein</fullName>
    </recommendedName>
</protein>
<organism evidence="1 2">
    <name type="scientific">Blautia luti DSM 14534 = JCM 17040</name>
    <dbReference type="NCBI Taxonomy" id="649762"/>
    <lineage>
        <taxon>Bacteria</taxon>
        <taxon>Bacillati</taxon>
        <taxon>Bacillota</taxon>
        <taxon>Clostridia</taxon>
        <taxon>Lachnospirales</taxon>
        <taxon>Lachnospiraceae</taxon>
        <taxon>Blautia</taxon>
    </lineage>
</organism>
<gene>
    <name evidence="1" type="ORF">GKZ57_06430</name>
</gene>
<dbReference type="GO" id="GO:0009100">
    <property type="term" value="P:glycoprotein metabolic process"/>
    <property type="evidence" value="ECO:0007669"/>
    <property type="project" value="UniProtKB-ARBA"/>
</dbReference>
<dbReference type="AlphaFoldDB" id="A0A844GFS0"/>
<evidence type="ECO:0000313" key="2">
    <source>
        <dbReference type="Proteomes" id="UP000437824"/>
    </source>
</evidence>